<dbReference type="Gene3D" id="1.20.58.900">
    <property type="match status" value="1"/>
</dbReference>
<feature type="compositionally biased region" description="Polar residues" evidence="9">
    <location>
        <begin position="408"/>
        <end position="418"/>
    </location>
</feature>
<keyword evidence="8" id="KW-0072">Autophagy</keyword>
<dbReference type="InterPro" id="IPR037213">
    <property type="entry name" value="Run_dom_sf"/>
</dbReference>
<feature type="compositionally biased region" description="Low complexity" evidence="9">
    <location>
        <begin position="284"/>
        <end position="298"/>
    </location>
</feature>
<dbReference type="Pfam" id="PF13901">
    <property type="entry name" value="RH_dom"/>
    <property type="match status" value="1"/>
</dbReference>
<evidence type="ECO:0000256" key="2">
    <source>
        <dbReference type="ARBA" id="ARBA00022553"/>
    </source>
</evidence>
<evidence type="ECO:0000313" key="12">
    <source>
        <dbReference type="EMBL" id="VDL73171.1"/>
    </source>
</evidence>
<keyword evidence="10" id="KW-1133">Transmembrane helix</keyword>
<sequence>MSTNSNDEKSKYGIGRELETVLKAAISSPYKEKNYLASEITQNICNAIEAMFIHGLRDPFFVKGSRYAKYPEPNFWPFVSKYSHSAITKEINSLNQIKSEIGRGRAWIRIVVNQNSLEHYVRLLLRESKAVNQFYSEKALLRDEEEMEKVINLLRSLDQLPIRAAVNSSFLNTWTPSPLILAGLVVGKPLKGEEFTCWLSSQSWYIGTTLPLDLTSRCTRKAVLSDDDDSVYSHPSMIDHSERVPERIILSSTPISSNYAERPPQNLAPLIVSRRATRPRRSSRSSSESNSKGSHSQSECQGGENWSVTLNLALQTSTIAGGTAELGMSARSRSQTHLRSLGTLDSGIETENREPSTDNGRSISDDKGIVLNEVDQTNSEPSLNLPGDVSEITDGSLPDPPNEPILSIVSSDWQSSHPSNEEDLETANIPCPQDDEVFEESSILVEKSQAGGIAISAPARRDDYLPGTSLHDELILQPGSNSLLSRSWKKPKTSVSEPERCNSAQNSSSGTEPEGIVVSFDQALRSAMERSDSYEKEAELNNTRDFGFETDVEDIDDEQASDSKVTTAFASEHVTALLTTIPREAGLDAQDFRCPMCRKSIGAAFAKYGVCGIDGLYYCSDCMKAGGEIPIPSRVLRSWDWKPKPVSDRGRALIEANQDKIVIRIDQHNPTLYEHVPLLKNMKGLREKLQIASMYLFNCRESIAEDFRRRVWPRCHLYNDIHAYSITDLHQLRSGMLEKHIHGFLKHAVDHVMHCSLCRQKGFVCEICDAHDVIYPFQTETTYRVSSHFYITFVLVSLLLNFTYHMPSLLLCLSCGLWIQDRRLSKMRKTCEIRGSSGGKRFAPWMSHLLIELLILLDCIGFNEVSLQWLRITCSRRARRSLLFIWFLNHIFC</sequence>
<dbReference type="GO" id="GO:0006914">
    <property type="term" value="P:autophagy"/>
    <property type="evidence" value="ECO:0007669"/>
    <property type="project" value="UniProtKB-KW"/>
</dbReference>
<proteinExistence type="predicted"/>
<keyword evidence="10" id="KW-0472">Membrane</keyword>
<evidence type="ECO:0000256" key="5">
    <source>
        <dbReference type="ARBA" id="ARBA00022753"/>
    </source>
</evidence>
<evidence type="ECO:0000256" key="10">
    <source>
        <dbReference type="SAM" id="Phobius"/>
    </source>
</evidence>
<dbReference type="SMART" id="SM01175">
    <property type="entry name" value="DUF4206"/>
    <property type="match status" value="1"/>
</dbReference>
<feature type="region of interest" description="Disordered" evidence="9">
    <location>
        <begin position="328"/>
        <end position="428"/>
    </location>
</feature>
<keyword evidence="10" id="KW-0812">Transmembrane</keyword>
<dbReference type="STRING" id="27835.A0A158QZ52"/>
<dbReference type="Pfam" id="PF02759">
    <property type="entry name" value="RUN"/>
    <property type="match status" value="1"/>
</dbReference>
<evidence type="ECO:0000256" key="6">
    <source>
        <dbReference type="ARBA" id="ARBA00022771"/>
    </source>
</evidence>
<dbReference type="WBParaSite" id="NBR_0000958101-mRNA-1">
    <property type="protein sequence ID" value="NBR_0000958101-mRNA-1"/>
    <property type="gene ID" value="NBR_0000958101"/>
</dbReference>
<feature type="compositionally biased region" description="Polar residues" evidence="9">
    <location>
        <begin position="502"/>
        <end position="511"/>
    </location>
</feature>
<comment type="subcellular location">
    <subcellularLocation>
        <location evidence="1">Late endosome</location>
    </subcellularLocation>
</comment>
<keyword evidence="7" id="KW-0862">Zinc</keyword>
<gene>
    <name evidence="12" type="ORF">NBR_LOCUS9582</name>
</gene>
<dbReference type="OMA" id="TCREPII"/>
<feature type="region of interest" description="Disordered" evidence="9">
    <location>
        <begin position="255"/>
        <end position="304"/>
    </location>
</feature>
<dbReference type="PANTHER" id="PTHR12326">
    <property type="entry name" value="PLECKSTRIN HOMOLOGY DOMAIN CONTAINING PROTEIN"/>
    <property type="match status" value="1"/>
</dbReference>
<keyword evidence="2" id="KW-0597">Phosphoprotein</keyword>
<dbReference type="SUPFAM" id="SSF140741">
    <property type="entry name" value="RUN domain-like"/>
    <property type="match status" value="1"/>
</dbReference>
<keyword evidence="4" id="KW-0677">Repeat</keyword>
<evidence type="ECO:0000256" key="9">
    <source>
        <dbReference type="SAM" id="MobiDB-lite"/>
    </source>
</evidence>
<evidence type="ECO:0000256" key="7">
    <source>
        <dbReference type="ARBA" id="ARBA00022833"/>
    </source>
</evidence>
<dbReference type="GO" id="GO:0008270">
    <property type="term" value="F:zinc ion binding"/>
    <property type="evidence" value="ECO:0007669"/>
    <property type="project" value="UniProtKB-KW"/>
</dbReference>
<evidence type="ECO:0000256" key="4">
    <source>
        <dbReference type="ARBA" id="ARBA00022737"/>
    </source>
</evidence>
<evidence type="ECO:0000313" key="13">
    <source>
        <dbReference type="Proteomes" id="UP000271162"/>
    </source>
</evidence>
<dbReference type="AlphaFoldDB" id="A0A158QZ52"/>
<evidence type="ECO:0000256" key="3">
    <source>
        <dbReference type="ARBA" id="ARBA00022723"/>
    </source>
</evidence>
<evidence type="ECO:0000259" key="11">
    <source>
        <dbReference type="PROSITE" id="PS50826"/>
    </source>
</evidence>
<dbReference type="Proteomes" id="UP000271162">
    <property type="component" value="Unassembled WGS sequence"/>
</dbReference>
<keyword evidence="5" id="KW-0967">Endosome</keyword>
<feature type="domain" description="RUN" evidence="11">
    <location>
        <begin position="35"/>
        <end position="169"/>
    </location>
</feature>
<protein>
    <submittedName>
        <fullName evidence="14">RUN domain-containing protein</fullName>
    </submittedName>
</protein>
<reference evidence="14" key="1">
    <citation type="submission" date="2016-04" db="UniProtKB">
        <authorList>
            <consortium name="WormBaseParasite"/>
        </authorList>
    </citation>
    <scope>IDENTIFICATION</scope>
</reference>
<dbReference type="InterPro" id="IPR004012">
    <property type="entry name" value="Run_dom"/>
</dbReference>
<dbReference type="InterPro" id="IPR025258">
    <property type="entry name" value="RH_dom"/>
</dbReference>
<reference evidence="12 13" key="2">
    <citation type="submission" date="2018-11" db="EMBL/GenBank/DDBJ databases">
        <authorList>
            <consortium name="Pathogen Informatics"/>
        </authorList>
    </citation>
    <scope>NUCLEOTIDE SEQUENCE [LARGE SCALE GENOMIC DNA]</scope>
</reference>
<evidence type="ECO:0000256" key="8">
    <source>
        <dbReference type="ARBA" id="ARBA00023006"/>
    </source>
</evidence>
<name>A0A158QZ52_NIPBR</name>
<dbReference type="GO" id="GO:0005770">
    <property type="term" value="C:late endosome"/>
    <property type="evidence" value="ECO:0007669"/>
    <property type="project" value="UniProtKB-SubCell"/>
</dbReference>
<keyword evidence="6" id="KW-0863">Zinc-finger</keyword>
<dbReference type="SMART" id="SM00593">
    <property type="entry name" value="RUN"/>
    <property type="match status" value="1"/>
</dbReference>
<dbReference type="EMBL" id="UYSL01020161">
    <property type="protein sequence ID" value="VDL73171.1"/>
    <property type="molecule type" value="Genomic_DNA"/>
</dbReference>
<dbReference type="InterPro" id="IPR051366">
    <property type="entry name" value="DEF8"/>
</dbReference>
<accession>A0A158QZ52</accession>
<evidence type="ECO:0000313" key="14">
    <source>
        <dbReference type="WBParaSite" id="NBR_0000958101-mRNA-1"/>
    </source>
</evidence>
<dbReference type="PANTHER" id="PTHR12326:SF12">
    <property type="entry name" value="PLECKSTRIN HOMOLOGY AND RUN DOMAIN CONTAINING M1"/>
    <property type="match status" value="1"/>
</dbReference>
<organism evidence="14">
    <name type="scientific">Nippostrongylus brasiliensis</name>
    <name type="common">Rat hookworm</name>
    <dbReference type="NCBI Taxonomy" id="27835"/>
    <lineage>
        <taxon>Eukaryota</taxon>
        <taxon>Metazoa</taxon>
        <taxon>Ecdysozoa</taxon>
        <taxon>Nematoda</taxon>
        <taxon>Chromadorea</taxon>
        <taxon>Rhabditida</taxon>
        <taxon>Rhabditina</taxon>
        <taxon>Rhabditomorpha</taxon>
        <taxon>Strongyloidea</taxon>
        <taxon>Heligmosomidae</taxon>
        <taxon>Nippostrongylus</taxon>
    </lineage>
</organism>
<evidence type="ECO:0000256" key="1">
    <source>
        <dbReference type="ARBA" id="ARBA00004603"/>
    </source>
</evidence>
<keyword evidence="13" id="KW-1185">Reference proteome</keyword>
<feature type="region of interest" description="Disordered" evidence="9">
    <location>
        <begin position="483"/>
        <end position="513"/>
    </location>
</feature>
<feature type="transmembrane region" description="Helical" evidence="10">
    <location>
        <begin position="789"/>
        <end position="819"/>
    </location>
</feature>
<dbReference type="PROSITE" id="PS50826">
    <property type="entry name" value="RUN"/>
    <property type="match status" value="1"/>
</dbReference>
<keyword evidence="3" id="KW-0479">Metal-binding</keyword>